<name>A0AAW6D6C8_STRSL</name>
<sequence>MGRTAGSKNKKQKRRSEKLLVAKTMPPLYHTLPGEEFDNDKSQVYAWIKNQPDLIQWLWRQLGSAGYIVYNSETGQWKGADYDD</sequence>
<gene>
    <name evidence="1" type="ORF">PNU26_01560</name>
</gene>
<evidence type="ECO:0008006" key="3">
    <source>
        <dbReference type="Google" id="ProtNLM"/>
    </source>
</evidence>
<dbReference type="RefSeq" id="WP_195917865.1">
    <property type="nucleotide sequence ID" value="NZ_JADOZZ010000001.1"/>
</dbReference>
<evidence type="ECO:0000313" key="2">
    <source>
        <dbReference type="Proteomes" id="UP001210204"/>
    </source>
</evidence>
<dbReference type="Proteomes" id="UP001210204">
    <property type="component" value="Unassembled WGS sequence"/>
</dbReference>
<comment type="caution">
    <text evidence="1">The sequence shown here is derived from an EMBL/GenBank/DDBJ whole genome shotgun (WGS) entry which is preliminary data.</text>
</comment>
<accession>A0AAW6D6C8</accession>
<evidence type="ECO:0000313" key="1">
    <source>
        <dbReference type="EMBL" id="MDB8613093.1"/>
    </source>
</evidence>
<proteinExistence type="predicted"/>
<reference evidence="1" key="1">
    <citation type="submission" date="2023-01" db="EMBL/GenBank/DDBJ databases">
        <title>Human gut microbiome strain richness.</title>
        <authorList>
            <person name="Chen-Liaw A."/>
        </authorList>
    </citation>
    <scope>NUCLEOTIDE SEQUENCE</scope>
    <source>
        <strain evidence="1">1001095st1_G4_1001095IJ_161003</strain>
    </source>
</reference>
<dbReference type="EMBL" id="JAQMJT010000001">
    <property type="protein sequence ID" value="MDB8613093.1"/>
    <property type="molecule type" value="Genomic_DNA"/>
</dbReference>
<protein>
    <recommendedName>
        <fullName evidence="3">DUF1642 domain-containing protein</fullName>
    </recommendedName>
</protein>
<organism evidence="1 2">
    <name type="scientific">Streptococcus salivarius</name>
    <dbReference type="NCBI Taxonomy" id="1304"/>
    <lineage>
        <taxon>Bacteria</taxon>
        <taxon>Bacillati</taxon>
        <taxon>Bacillota</taxon>
        <taxon>Bacilli</taxon>
        <taxon>Lactobacillales</taxon>
        <taxon>Streptococcaceae</taxon>
        <taxon>Streptococcus</taxon>
    </lineage>
</organism>
<dbReference type="AlphaFoldDB" id="A0AAW6D6C8"/>